<accession>A0A9D4T1Q2</accession>
<feature type="region of interest" description="Disordered" evidence="1">
    <location>
        <begin position="1"/>
        <end position="23"/>
    </location>
</feature>
<evidence type="ECO:0000313" key="3">
    <source>
        <dbReference type="Proteomes" id="UP000821837"/>
    </source>
</evidence>
<proteinExistence type="predicted"/>
<evidence type="ECO:0000313" key="2">
    <source>
        <dbReference type="EMBL" id="KAH7963346.1"/>
    </source>
</evidence>
<feature type="region of interest" description="Disordered" evidence="1">
    <location>
        <begin position="125"/>
        <end position="222"/>
    </location>
</feature>
<feature type="compositionally biased region" description="Acidic residues" evidence="1">
    <location>
        <begin position="149"/>
        <end position="164"/>
    </location>
</feature>
<dbReference type="Proteomes" id="UP000821837">
    <property type="component" value="Chromosome 3"/>
</dbReference>
<reference evidence="2" key="2">
    <citation type="submission" date="2021-09" db="EMBL/GenBank/DDBJ databases">
        <authorList>
            <person name="Jia N."/>
            <person name="Wang J."/>
            <person name="Shi W."/>
            <person name="Du L."/>
            <person name="Sun Y."/>
            <person name="Zhan W."/>
            <person name="Jiang J."/>
            <person name="Wang Q."/>
            <person name="Zhang B."/>
            <person name="Ji P."/>
            <person name="Sakyi L.B."/>
            <person name="Cui X."/>
            <person name="Yuan T."/>
            <person name="Jiang B."/>
            <person name="Yang W."/>
            <person name="Lam T.T.-Y."/>
            <person name="Chang Q."/>
            <person name="Ding S."/>
            <person name="Wang X."/>
            <person name="Zhu J."/>
            <person name="Ruan X."/>
            <person name="Zhao L."/>
            <person name="Wei J."/>
            <person name="Que T."/>
            <person name="Du C."/>
            <person name="Cheng J."/>
            <person name="Dai P."/>
            <person name="Han X."/>
            <person name="Huang E."/>
            <person name="Gao Y."/>
            <person name="Liu J."/>
            <person name="Shao H."/>
            <person name="Ye R."/>
            <person name="Li L."/>
            <person name="Wei W."/>
            <person name="Wang X."/>
            <person name="Wang C."/>
            <person name="Huo Q."/>
            <person name="Li W."/>
            <person name="Guo W."/>
            <person name="Chen H."/>
            <person name="Chen S."/>
            <person name="Zhou L."/>
            <person name="Zhou L."/>
            <person name="Ni X."/>
            <person name="Tian J."/>
            <person name="Zhou Y."/>
            <person name="Sheng Y."/>
            <person name="Liu T."/>
            <person name="Pan Y."/>
            <person name="Xia L."/>
            <person name="Li J."/>
            <person name="Zhao F."/>
            <person name="Cao W."/>
        </authorList>
    </citation>
    <scope>NUCLEOTIDE SEQUENCE</scope>
    <source>
        <strain evidence="2">Rsan-2018</strain>
        <tissue evidence="2">Larvae</tissue>
    </source>
</reference>
<dbReference type="AlphaFoldDB" id="A0A9D4T1Q2"/>
<keyword evidence="3" id="KW-1185">Reference proteome</keyword>
<name>A0A9D4T1Q2_RHISA</name>
<comment type="caution">
    <text evidence="2">The sequence shown here is derived from an EMBL/GenBank/DDBJ whole genome shotgun (WGS) entry which is preliminary data.</text>
</comment>
<gene>
    <name evidence="2" type="ORF">HPB52_020675</name>
</gene>
<sequence>MTVCESREDYQRQHRNQRNNFEKSVPSAYTNVIEDAGVATDVSHDDGVNMIDAGVLPGAALCFDSTPPTSIQVPVQPCPSGTGRRFVLGERVCWTENAELELQAATYDCNIDAPRKTNGARFKQYPLEPMGNEHSKATGKPIADIQRNDDDDDDNDDDDDDDDDHSLLHVRNTGSDGGRDSTDTVPWSQATEGHPSAGELPRASRWTSQFASSPPCLASGAL</sequence>
<evidence type="ECO:0000256" key="1">
    <source>
        <dbReference type="SAM" id="MobiDB-lite"/>
    </source>
</evidence>
<organism evidence="2 3">
    <name type="scientific">Rhipicephalus sanguineus</name>
    <name type="common">Brown dog tick</name>
    <name type="synonym">Ixodes sanguineus</name>
    <dbReference type="NCBI Taxonomy" id="34632"/>
    <lineage>
        <taxon>Eukaryota</taxon>
        <taxon>Metazoa</taxon>
        <taxon>Ecdysozoa</taxon>
        <taxon>Arthropoda</taxon>
        <taxon>Chelicerata</taxon>
        <taxon>Arachnida</taxon>
        <taxon>Acari</taxon>
        <taxon>Parasitiformes</taxon>
        <taxon>Ixodida</taxon>
        <taxon>Ixodoidea</taxon>
        <taxon>Ixodidae</taxon>
        <taxon>Rhipicephalinae</taxon>
        <taxon>Rhipicephalus</taxon>
        <taxon>Rhipicephalus</taxon>
    </lineage>
</organism>
<dbReference type="EMBL" id="JABSTV010001249">
    <property type="protein sequence ID" value="KAH7963346.1"/>
    <property type="molecule type" value="Genomic_DNA"/>
</dbReference>
<protein>
    <submittedName>
        <fullName evidence="2">Uncharacterized protein</fullName>
    </submittedName>
</protein>
<reference evidence="2" key="1">
    <citation type="journal article" date="2020" name="Cell">
        <title>Large-Scale Comparative Analyses of Tick Genomes Elucidate Their Genetic Diversity and Vector Capacities.</title>
        <authorList>
            <consortium name="Tick Genome and Microbiome Consortium (TIGMIC)"/>
            <person name="Jia N."/>
            <person name="Wang J."/>
            <person name="Shi W."/>
            <person name="Du L."/>
            <person name="Sun Y."/>
            <person name="Zhan W."/>
            <person name="Jiang J.F."/>
            <person name="Wang Q."/>
            <person name="Zhang B."/>
            <person name="Ji P."/>
            <person name="Bell-Sakyi L."/>
            <person name="Cui X.M."/>
            <person name="Yuan T.T."/>
            <person name="Jiang B.G."/>
            <person name="Yang W.F."/>
            <person name="Lam T.T."/>
            <person name="Chang Q.C."/>
            <person name="Ding S.J."/>
            <person name="Wang X.J."/>
            <person name="Zhu J.G."/>
            <person name="Ruan X.D."/>
            <person name="Zhao L."/>
            <person name="Wei J.T."/>
            <person name="Ye R.Z."/>
            <person name="Que T.C."/>
            <person name="Du C.H."/>
            <person name="Zhou Y.H."/>
            <person name="Cheng J.X."/>
            <person name="Dai P.F."/>
            <person name="Guo W.B."/>
            <person name="Han X.H."/>
            <person name="Huang E.J."/>
            <person name="Li L.F."/>
            <person name="Wei W."/>
            <person name="Gao Y.C."/>
            <person name="Liu J.Z."/>
            <person name="Shao H.Z."/>
            <person name="Wang X."/>
            <person name="Wang C.C."/>
            <person name="Yang T.C."/>
            <person name="Huo Q.B."/>
            <person name="Li W."/>
            <person name="Chen H.Y."/>
            <person name="Chen S.E."/>
            <person name="Zhou L.G."/>
            <person name="Ni X.B."/>
            <person name="Tian J.H."/>
            <person name="Sheng Y."/>
            <person name="Liu T."/>
            <person name="Pan Y.S."/>
            <person name="Xia L.Y."/>
            <person name="Li J."/>
            <person name="Zhao F."/>
            <person name="Cao W.C."/>
        </authorList>
    </citation>
    <scope>NUCLEOTIDE SEQUENCE</scope>
    <source>
        <strain evidence="2">Rsan-2018</strain>
    </source>
</reference>
<feature type="compositionally biased region" description="Basic and acidic residues" evidence="1">
    <location>
        <begin position="1"/>
        <end position="12"/>
    </location>
</feature>